<dbReference type="EMBL" id="SMMG02000006">
    <property type="protein sequence ID" value="KAA3470812.1"/>
    <property type="molecule type" value="Genomic_DNA"/>
</dbReference>
<dbReference type="OrthoDB" id="2272416at2759"/>
<dbReference type="PANTHER" id="PTHR34482">
    <property type="entry name" value="DNA DAMAGE-INDUCIBLE PROTEIN 1-LIKE"/>
    <property type="match status" value="1"/>
</dbReference>
<dbReference type="InterPro" id="IPR005162">
    <property type="entry name" value="Retrotrans_gag_dom"/>
</dbReference>
<dbReference type="Proteomes" id="UP000325315">
    <property type="component" value="Unassembled WGS sequence"/>
</dbReference>
<accession>A0A5B6VNS4</accession>
<feature type="compositionally biased region" description="Polar residues" evidence="1">
    <location>
        <begin position="273"/>
        <end position="300"/>
    </location>
</feature>
<proteinExistence type="predicted"/>
<comment type="caution">
    <text evidence="3">The sequence shown here is derived from an EMBL/GenBank/DDBJ whole genome shotgun (WGS) entry which is preliminary data.</text>
</comment>
<dbReference type="Pfam" id="PF03732">
    <property type="entry name" value="Retrotrans_gag"/>
    <property type="match status" value="1"/>
</dbReference>
<keyword evidence="4" id="KW-1185">Reference proteome</keyword>
<feature type="region of interest" description="Disordered" evidence="1">
    <location>
        <begin position="247"/>
        <end position="300"/>
    </location>
</feature>
<gene>
    <name evidence="3" type="ORF">EPI10_016491</name>
</gene>
<dbReference type="AlphaFoldDB" id="A0A5B6VNS4"/>
<name>A0A5B6VNS4_9ROSI</name>
<evidence type="ECO:0000313" key="3">
    <source>
        <dbReference type="EMBL" id="KAA3470812.1"/>
    </source>
</evidence>
<dbReference type="PANTHER" id="PTHR34482:SF36">
    <property type="entry name" value="RETROTRANSPOSON GAG DOMAIN-CONTAINING PROTEIN"/>
    <property type="match status" value="1"/>
</dbReference>
<evidence type="ECO:0000259" key="2">
    <source>
        <dbReference type="Pfam" id="PF03732"/>
    </source>
</evidence>
<reference evidence="4" key="1">
    <citation type="journal article" date="2019" name="Plant Biotechnol. J.">
        <title>Genome sequencing of the Australian wild diploid species Gossypium australe highlights disease resistance and delayed gland morphogenesis.</title>
        <authorList>
            <person name="Cai Y."/>
            <person name="Cai X."/>
            <person name="Wang Q."/>
            <person name="Wang P."/>
            <person name="Zhang Y."/>
            <person name="Cai C."/>
            <person name="Xu Y."/>
            <person name="Wang K."/>
            <person name="Zhou Z."/>
            <person name="Wang C."/>
            <person name="Geng S."/>
            <person name="Li B."/>
            <person name="Dong Q."/>
            <person name="Hou Y."/>
            <person name="Wang H."/>
            <person name="Ai P."/>
            <person name="Liu Z."/>
            <person name="Yi F."/>
            <person name="Sun M."/>
            <person name="An G."/>
            <person name="Cheng J."/>
            <person name="Zhang Y."/>
            <person name="Shi Q."/>
            <person name="Xie Y."/>
            <person name="Shi X."/>
            <person name="Chang Y."/>
            <person name="Huang F."/>
            <person name="Chen Y."/>
            <person name="Hong S."/>
            <person name="Mi L."/>
            <person name="Sun Q."/>
            <person name="Zhang L."/>
            <person name="Zhou B."/>
            <person name="Peng R."/>
            <person name="Zhang X."/>
            <person name="Liu F."/>
        </authorList>
    </citation>
    <scope>NUCLEOTIDE SEQUENCE [LARGE SCALE GENOMIC DNA]</scope>
    <source>
        <strain evidence="4">cv. PA1801</strain>
    </source>
</reference>
<organism evidence="3 4">
    <name type="scientific">Gossypium australe</name>
    <dbReference type="NCBI Taxonomy" id="47621"/>
    <lineage>
        <taxon>Eukaryota</taxon>
        <taxon>Viridiplantae</taxon>
        <taxon>Streptophyta</taxon>
        <taxon>Embryophyta</taxon>
        <taxon>Tracheophyta</taxon>
        <taxon>Spermatophyta</taxon>
        <taxon>Magnoliopsida</taxon>
        <taxon>eudicotyledons</taxon>
        <taxon>Gunneridae</taxon>
        <taxon>Pentapetalae</taxon>
        <taxon>rosids</taxon>
        <taxon>malvids</taxon>
        <taxon>Malvales</taxon>
        <taxon>Malvaceae</taxon>
        <taxon>Malvoideae</taxon>
        <taxon>Gossypium</taxon>
    </lineage>
</organism>
<sequence length="319" mass="36660">MDLDRAIVDNLESNAPAITQGTMPSESRLVLGSQGGEAKEAFLQMMNKWFTQYVKTNSAAQQPPPPPNPQPIPVALQPPVDKIRKYGVEEFRATVDDDPERAKFWLENTIRVCDELSCTSAESLKCAISLLRDTSVLAYQWWNTLKKYLSQRFLEQKHKVFLEFKQGRVTVIEYEREFVRLSKYVEEYVSTEEVMCKWFFNGLNENIKLLVGILELTEFVVLVDRACKAEELSQEKRKADLEARDSRKISMNKPYHSSSKKSRDSFMGYQNRDCGNQHVNPKAQATSVSSAGNVRNNKPKCQQCRRKHFGECWNKSNKA</sequence>
<protein>
    <submittedName>
        <fullName evidence="3">Gag-Pol polyprotein</fullName>
    </submittedName>
</protein>
<evidence type="ECO:0000256" key="1">
    <source>
        <dbReference type="SAM" id="MobiDB-lite"/>
    </source>
</evidence>
<feature type="domain" description="Retrotransposon gag" evidence="2">
    <location>
        <begin position="139"/>
        <end position="205"/>
    </location>
</feature>
<evidence type="ECO:0000313" key="4">
    <source>
        <dbReference type="Proteomes" id="UP000325315"/>
    </source>
</evidence>